<dbReference type="RefSeq" id="XP_062682260.1">
    <property type="nucleotide sequence ID" value="XM_062828840.1"/>
</dbReference>
<organism evidence="2 3">
    <name type="scientific">Neurospora tetraspora</name>
    <dbReference type="NCBI Taxonomy" id="94610"/>
    <lineage>
        <taxon>Eukaryota</taxon>
        <taxon>Fungi</taxon>
        <taxon>Dikarya</taxon>
        <taxon>Ascomycota</taxon>
        <taxon>Pezizomycotina</taxon>
        <taxon>Sordariomycetes</taxon>
        <taxon>Sordariomycetidae</taxon>
        <taxon>Sordariales</taxon>
        <taxon>Sordariaceae</taxon>
        <taxon>Neurospora</taxon>
    </lineage>
</organism>
<gene>
    <name evidence="2" type="ORF">B0H65DRAFT_525730</name>
</gene>
<feature type="chain" id="PRO_5042177076" description="Ecp2 effector protein domain-containing protein" evidence="1">
    <location>
        <begin position="24"/>
        <end position="172"/>
    </location>
</feature>
<evidence type="ECO:0000256" key="1">
    <source>
        <dbReference type="SAM" id="SignalP"/>
    </source>
</evidence>
<evidence type="ECO:0000313" key="3">
    <source>
        <dbReference type="Proteomes" id="UP001278500"/>
    </source>
</evidence>
<keyword evidence="3" id="KW-1185">Reference proteome</keyword>
<keyword evidence="1" id="KW-0732">Signal</keyword>
<sequence length="172" mass="18776">MSSLKSLLSLGLLSLLQYHAALALPTSEPQTSNSLTPRYATTDWPHYDVTLICPSPRAPDFGSTSGAWKILNHLKTLENGPPLPGVEHEDGCSRMGCQEGLGVFWCVRNVAWTYHNAPTYKTLAEQAQMVLDQEKCRTTDATNTRPLVAGEALYGDAWSVILKGLDCKAGQE</sequence>
<dbReference type="AlphaFoldDB" id="A0AAE0JFY7"/>
<dbReference type="Proteomes" id="UP001278500">
    <property type="component" value="Unassembled WGS sequence"/>
</dbReference>
<comment type="caution">
    <text evidence="2">The sequence shown here is derived from an EMBL/GenBank/DDBJ whole genome shotgun (WGS) entry which is preliminary data.</text>
</comment>
<accession>A0AAE0JFY7</accession>
<dbReference type="GeneID" id="87865994"/>
<reference evidence="2" key="1">
    <citation type="journal article" date="2023" name="Mol. Phylogenet. Evol.">
        <title>Genome-scale phylogeny and comparative genomics of the fungal order Sordariales.</title>
        <authorList>
            <person name="Hensen N."/>
            <person name="Bonometti L."/>
            <person name="Westerberg I."/>
            <person name="Brannstrom I.O."/>
            <person name="Guillou S."/>
            <person name="Cros-Aarteil S."/>
            <person name="Calhoun S."/>
            <person name="Haridas S."/>
            <person name="Kuo A."/>
            <person name="Mondo S."/>
            <person name="Pangilinan J."/>
            <person name="Riley R."/>
            <person name="LaButti K."/>
            <person name="Andreopoulos B."/>
            <person name="Lipzen A."/>
            <person name="Chen C."/>
            <person name="Yan M."/>
            <person name="Daum C."/>
            <person name="Ng V."/>
            <person name="Clum A."/>
            <person name="Steindorff A."/>
            <person name="Ohm R.A."/>
            <person name="Martin F."/>
            <person name="Silar P."/>
            <person name="Natvig D.O."/>
            <person name="Lalanne C."/>
            <person name="Gautier V."/>
            <person name="Ament-Velasquez S.L."/>
            <person name="Kruys A."/>
            <person name="Hutchinson M.I."/>
            <person name="Powell A.J."/>
            <person name="Barry K."/>
            <person name="Miller A.N."/>
            <person name="Grigoriev I.V."/>
            <person name="Debuchy R."/>
            <person name="Gladieux P."/>
            <person name="Hiltunen Thoren M."/>
            <person name="Johannesson H."/>
        </authorList>
    </citation>
    <scope>NUCLEOTIDE SEQUENCE</scope>
    <source>
        <strain evidence="2">CBS 560.94</strain>
    </source>
</reference>
<dbReference type="EMBL" id="JAUEPP010000004">
    <property type="protein sequence ID" value="KAK3345647.1"/>
    <property type="molecule type" value="Genomic_DNA"/>
</dbReference>
<evidence type="ECO:0000313" key="2">
    <source>
        <dbReference type="EMBL" id="KAK3345647.1"/>
    </source>
</evidence>
<protein>
    <recommendedName>
        <fullName evidence="4">Ecp2 effector protein domain-containing protein</fullName>
    </recommendedName>
</protein>
<reference evidence="2" key="2">
    <citation type="submission" date="2023-06" db="EMBL/GenBank/DDBJ databases">
        <authorList>
            <consortium name="Lawrence Berkeley National Laboratory"/>
            <person name="Haridas S."/>
            <person name="Hensen N."/>
            <person name="Bonometti L."/>
            <person name="Westerberg I."/>
            <person name="Brannstrom I.O."/>
            <person name="Guillou S."/>
            <person name="Cros-Aarteil S."/>
            <person name="Calhoun S."/>
            <person name="Kuo A."/>
            <person name="Mondo S."/>
            <person name="Pangilinan J."/>
            <person name="Riley R."/>
            <person name="Labutti K."/>
            <person name="Andreopoulos B."/>
            <person name="Lipzen A."/>
            <person name="Chen C."/>
            <person name="Yanf M."/>
            <person name="Daum C."/>
            <person name="Ng V."/>
            <person name="Clum A."/>
            <person name="Steindorff A."/>
            <person name="Ohm R."/>
            <person name="Martin F."/>
            <person name="Silar P."/>
            <person name="Natvig D."/>
            <person name="Lalanne C."/>
            <person name="Gautier V."/>
            <person name="Ament-Velasquez S.L."/>
            <person name="Kruys A."/>
            <person name="Hutchinson M.I."/>
            <person name="Powell A.J."/>
            <person name="Barry K."/>
            <person name="Miller A.N."/>
            <person name="Grigoriev I.V."/>
            <person name="Debuchy R."/>
            <person name="Gladieux P."/>
            <person name="Thoren M.H."/>
            <person name="Johannesson H."/>
        </authorList>
    </citation>
    <scope>NUCLEOTIDE SEQUENCE</scope>
    <source>
        <strain evidence="2">CBS 560.94</strain>
    </source>
</reference>
<evidence type="ECO:0008006" key="4">
    <source>
        <dbReference type="Google" id="ProtNLM"/>
    </source>
</evidence>
<name>A0AAE0JFY7_9PEZI</name>
<proteinExistence type="predicted"/>
<feature type="signal peptide" evidence="1">
    <location>
        <begin position="1"/>
        <end position="23"/>
    </location>
</feature>